<dbReference type="Proteomes" id="UP000469440">
    <property type="component" value="Unassembled WGS sequence"/>
</dbReference>
<dbReference type="PROSITE" id="PS01039">
    <property type="entry name" value="SBP_BACTERIAL_3"/>
    <property type="match status" value="1"/>
</dbReference>
<dbReference type="InterPro" id="IPR001638">
    <property type="entry name" value="Solute-binding_3/MltF_N"/>
</dbReference>
<feature type="domain" description="Solute-binding protein family 3/N-terminal" evidence="7">
    <location>
        <begin position="61"/>
        <end position="280"/>
    </location>
</feature>
<evidence type="ECO:0000256" key="6">
    <source>
        <dbReference type="SAM" id="SignalP"/>
    </source>
</evidence>
<dbReference type="Pfam" id="PF00497">
    <property type="entry name" value="SBP_bac_3"/>
    <property type="match status" value="1"/>
</dbReference>
<feature type="chain" id="PRO_5038644517" evidence="6">
    <location>
        <begin position="30"/>
        <end position="285"/>
    </location>
</feature>
<feature type="region of interest" description="Disordered" evidence="5">
    <location>
        <begin position="30"/>
        <end position="51"/>
    </location>
</feature>
<comment type="similarity">
    <text evidence="2 4">Belongs to the bacterial solute-binding protein 3 family.</text>
</comment>
<feature type="signal peptide" evidence="6">
    <location>
        <begin position="1"/>
        <end position="29"/>
    </location>
</feature>
<evidence type="ECO:0000256" key="3">
    <source>
        <dbReference type="ARBA" id="ARBA00022729"/>
    </source>
</evidence>
<dbReference type="PANTHER" id="PTHR35936">
    <property type="entry name" value="MEMBRANE-BOUND LYTIC MUREIN TRANSGLYCOSYLASE F"/>
    <property type="match status" value="1"/>
</dbReference>
<evidence type="ECO:0000256" key="4">
    <source>
        <dbReference type="RuleBase" id="RU003744"/>
    </source>
</evidence>
<gene>
    <name evidence="8" type="primary">fliY_2</name>
    <name evidence="8" type="ORF">CAFE_14580</name>
</gene>
<name>A0A6N8HZ12_9FIRM</name>
<dbReference type="PROSITE" id="PS51257">
    <property type="entry name" value="PROKAR_LIPOPROTEIN"/>
    <property type="match status" value="1"/>
</dbReference>
<evidence type="ECO:0000256" key="5">
    <source>
        <dbReference type="SAM" id="MobiDB-lite"/>
    </source>
</evidence>
<evidence type="ECO:0000259" key="7">
    <source>
        <dbReference type="SMART" id="SM00062"/>
    </source>
</evidence>
<evidence type="ECO:0000256" key="2">
    <source>
        <dbReference type="ARBA" id="ARBA00010333"/>
    </source>
</evidence>
<comment type="subcellular location">
    <subcellularLocation>
        <location evidence="1">Cell envelope</location>
    </subcellularLocation>
</comment>
<evidence type="ECO:0000256" key="1">
    <source>
        <dbReference type="ARBA" id="ARBA00004196"/>
    </source>
</evidence>
<evidence type="ECO:0000313" key="9">
    <source>
        <dbReference type="Proteomes" id="UP000469440"/>
    </source>
</evidence>
<protein>
    <submittedName>
        <fullName evidence="8">L-cystine-binding protein FliY</fullName>
    </submittedName>
</protein>
<comment type="caution">
    <text evidence="8">The sequence shown here is derived from an EMBL/GenBank/DDBJ whole genome shotgun (WGS) entry which is preliminary data.</text>
</comment>
<proteinExistence type="inferred from homology"/>
<dbReference type="SMART" id="SM00062">
    <property type="entry name" value="PBPb"/>
    <property type="match status" value="1"/>
</dbReference>
<dbReference type="SUPFAM" id="SSF53850">
    <property type="entry name" value="Periplasmic binding protein-like II"/>
    <property type="match status" value="1"/>
</dbReference>
<reference evidence="8 9" key="1">
    <citation type="submission" date="2019-09" db="EMBL/GenBank/DDBJ databases">
        <title>Genome sequence of Clostridium sp. EA1.</title>
        <authorList>
            <person name="Poehlein A."/>
            <person name="Bengelsdorf F.R."/>
            <person name="Daniel R."/>
        </authorList>
    </citation>
    <scope>NUCLEOTIDE SEQUENCE [LARGE SCALE GENOMIC DNA]</scope>
    <source>
        <strain evidence="8 9">EA1</strain>
    </source>
</reference>
<keyword evidence="9" id="KW-1185">Reference proteome</keyword>
<keyword evidence="3 6" id="KW-0732">Signal</keyword>
<dbReference type="EMBL" id="VWXL01000047">
    <property type="protein sequence ID" value="MVB10760.1"/>
    <property type="molecule type" value="Genomic_DNA"/>
</dbReference>
<accession>A0A6N8HZ12</accession>
<dbReference type="GO" id="GO:0030313">
    <property type="term" value="C:cell envelope"/>
    <property type="evidence" value="ECO:0007669"/>
    <property type="project" value="UniProtKB-SubCell"/>
</dbReference>
<dbReference type="InterPro" id="IPR018313">
    <property type="entry name" value="SBP_3_CS"/>
</dbReference>
<evidence type="ECO:0000313" key="8">
    <source>
        <dbReference type="EMBL" id="MVB10760.1"/>
    </source>
</evidence>
<dbReference type="OrthoDB" id="9775197at2"/>
<dbReference type="PANTHER" id="PTHR35936:SF19">
    <property type="entry name" value="AMINO-ACID-BINDING PROTEIN YXEM-RELATED"/>
    <property type="match status" value="1"/>
</dbReference>
<organism evidence="8 9">
    <name type="scientific">Caproicibacter fermentans</name>
    <dbReference type="NCBI Taxonomy" id="2576756"/>
    <lineage>
        <taxon>Bacteria</taxon>
        <taxon>Bacillati</taxon>
        <taxon>Bacillota</taxon>
        <taxon>Clostridia</taxon>
        <taxon>Eubacteriales</taxon>
        <taxon>Acutalibacteraceae</taxon>
        <taxon>Caproicibacter</taxon>
    </lineage>
</organism>
<sequence length="285" mass="30666">MIMKRIGRMIAAALSVCMLLSACSPSSGMQDGQSAVNTSGSQASAPKSGDTSLQRVLDAGKLTVVGSGGYPPFNYIDDSGNVIGFDVDVGQEIAKRMGVKLNYVTSEWSGLIEGLRNSRYDAILGSMAITEERLQSVNFTTPYYYSGAQLVVRSDSGFTDPNQLKGKKIAVATGTNFEQDVNALGAESALYDDDNSTMLELISGRVDGVITDRLVALEAKRKMKEGDRFQLLGKVMRVEKMGIAVNQNDTSLLNKLNEIVQAMHDDGTLTQISKKWQGGADITVQ</sequence>
<dbReference type="Gene3D" id="3.40.190.10">
    <property type="entry name" value="Periplasmic binding protein-like II"/>
    <property type="match status" value="2"/>
</dbReference>
<dbReference type="AlphaFoldDB" id="A0A6N8HZ12"/>